<geneLocation type="plasmid" evidence="1">
    <name>pF8475</name>
</geneLocation>
<dbReference type="EMBL" id="RSUA01000035">
    <property type="protein sequence ID" value="MIT50618.1"/>
    <property type="molecule type" value="Genomic_DNA"/>
</dbReference>
<evidence type="ECO:0000313" key="3">
    <source>
        <dbReference type="EMBL" id="AKJ20313.1"/>
    </source>
</evidence>
<protein>
    <submittedName>
        <fullName evidence="1">Putative membrane protein</fullName>
    </submittedName>
</protein>
<reference evidence="6" key="3">
    <citation type="submission" date="2018-07" db="EMBL/GenBank/DDBJ databases">
        <authorList>
            <consortium name="NCBI Pathogen Detection Project"/>
        </authorList>
    </citation>
    <scope>NUCLEOTIDE SEQUENCE</scope>
    <source>
        <strain evidence="6">2011-60-876-1</strain>
        <strain evidence="4">S05012-15</strain>
        <strain evidence="5">S05117-15</strain>
    </source>
</reference>
<dbReference type="AlphaFoldDB" id="A0A0G3B217"/>
<accession>A0A6C8YTR0</accession>
<reference evidence="4" key="2">
    <citation type="journal article" date="2018" name="Genome Biol.">
        <title>SKESA: strategic k-mer extension for scrupulous assemblies.</title>
        <authorList>
            <person name="Souvorov A."/>
            <person name="Agarwala R."/>
            <person name="Lipman D.J."/>
        </authorList>
    </citation>
    <scope>NUCLEOTIDE SEQUENCE</scope>
    <source>
        <strain evidence="6">2011-60-876-1</strain>
        <strain evidence="4">S05012-15</strain>
        <strain evidence="5">S05117-15</strain>
    </source>
</reference>
<evidence type="ECO:0000313" key="6">
    <source>
        <dbReference type="EMBL" id="HAF0254077.1"/>
    </source>
</evidence>
<evidence type="ECO:0000313" key="2">
    <source>
        <dbReference type="EMBL" id="AKJ20136.1"/>
    </source>
</evidence>
<dbReference type="Proteomes" id="UP000885258">
    <property type="component" value="Unassembled WGS sequence"/>
</dbReference>
<geneLocation type="plasmid" evidence="3">
    <name>pB71</name>
</geneLocation>
<dbReference type="InterPro" id="IPR049926">
    <property type="entry name" value="HtdO-like"/>
</dbReference>
<proteinExistence type="predicted"/>
<dbReference type="EMBL" id="DAANFV010000017">
    <property type="protein sequence ID" value="HAC9687847.1"/>
    <property type="molecule type" value="Genomic_DNA"/>
</dbReference>
<accession>A0A0G3B217</accession>
<gene>
    <name evidence="7" type="ORF">AU613_17315</name>
    <name evidence="5" type="ORF">G0K70_22060</name>
    <name evidence="4" type="ORF">G0K78_19960</name>
    <name evidence="6" type="ORF">G9C49_004088</name>
</gene>
<evidence type="ECO:0000313" key="7">
    <source>
        <dbReference type="EMBL" id="MIT50618.1"/>
    </source>
</evidence>
<dbReference type="EMBL" id="DAANFW010000028">
    <property type="protein sequence ID" value="HAC9693294.1"/>
    <property type="molecule type" value="Genomic_DNA"/>
</dbReference>
<reference evidence="7" key="4">
    <citation type="submission" date="2018-08" db="EMBL/GenBank/DDBJ databases">
        <authorList>
            <person name="Ashton P.M."/>
            <person name="Dallman T."/>
            <person name="Nair S."/>
            <person name="De Pinna E."/>
            <person name="Peters T."/>
            <person name="Grant K."/>
        </authorList>
    </citation>
    <scope>NUCLEOTIDE SEQUENCE [LARGE SCALE GENOMIC DNA]</scope>
    <source>
        <strain evidence="7">29290</strain>
    </source>
</reference>
<evidence type="ECO:0000313" key="4">
    <source>
        <dbReference type="EMBL" id="HAC9687847.1"/>
    </source>
</evidence>
<dbReference type="RefSeq" id="WP_001224094.1">
    <property type="nucleotide sequence ID" value="NZ_CBDFRU010000021.1"/>
</dbReference>
<keyword evidence="2" id="KW-0614">Plasmid</keyword>
<sequence>MRKATFLTVISFGLVVFLGTSYYYQTKYIPKGTVNIFPDVHRQGEIVDDAFEKSTIVISDPTLADKFVGSSTESVGRHEVNVIKELGTQNNGSKFVHDESDKSGLTVGDKWPRAGEPYIVPQMTEYERNLKVKRFQQPKNGVNNGH</sequence>
<dbReference type="EMBL" id="KP899804">
    <property type="protein sequence ID" value="AKJ19937.1"/>
    <property type="molecule type" value="Genomic_DNA"/>
</dbReference>
<geneLocation type="plasmid" evidence="2">
    <name>p109/9</name>
</geneLocation>
<name>A0A0G3B217_SALTM</name>
<dbReference type="EMBL" id="KP899806">
    <property type="protein sequence ID" value="AKJ20313.1"/>
    <property type="molecule type" value="Genomic_DNA"/>
</dbReference>
<organism evidence="2">
    <name type="scientific">Salmonella typhimurium</name>
    <dbReference type="NCBI Taxonomy" id="90371"/>
    <lineage>
        <taxon>Bacteria</taxon>
        <taxon>Pseudomonadati</taxon>
        <taxon>Pseudomonadota</taxon>
        <taxon>Gammaproteobacteria</taxon>
        <taxon>Enterobacterales</taxon>
        <taxon>Enterobacteriaceae</taxon>
        <taxon>Salmonella</taxon>
    </lineage>
</organism>
<dbReference type="NCBIfam" id="NF041317">
    <property type="entry name" value="HtdO"/>
    <property type="match status" value="1"/>
</dbReference>
<reference evidence="2" key="1">
    <citation type="submission" date="2015-03" db="EMBL/GenBank/DDBJ databases">
        <title>Complete genome sequences of four Salmonella Typhimurium IncHI1 plasmids and their characteristics.</title>
        <authorList>
            <person name="Kubasova T."/>
            <person name="Matiasovicova J."/>
            <person name="Cejkova D."/>
            <person name="Sekelova Z."/>
            <person name="Polansky O."/>
            <person name="Medvecky M."/>
            <person name="Rychlik I."/>
            <person name="Juricova H."/>
        </authorList>
    </citation>
    <scope>NUCLEOTIDE SEQUENCE</scope>
    <source>
        <strain evidence="2">109/9</strain>
        <strain evidence="3">B71</strain>
        <strain evidence="1">F8475</strain>
        <plasmid evidence="2">p109/9</plasmid>
        <plasmid evidence="3">pB71</plasmid>
        <plasmid evidence="1">pF8475</plasmid>
    </source>
</reference>
<dbReference type="EMBL" id="DAATVE010000030">
    <property type="protein sequence ID" value="HAF0254077.1"/>
    <property type="molecule type" value="Genomic_DNA"/>
</dbReference>
<evidence type="ECO:0000313" key="1">
    <source>
        <dbReference type="EMBL" id="AKJ19937.1"/>
    </source>
</evidence>
<dbReference type="EMBL" id="KP899805">
    <property type="protein sequence ID" value="AKJ20136.1"/>
    <property type="molecule type" value="Genomic_DNA"/>
</dbReference>
<evidence type="ECO:0000313" key="5">
    <source>
        <dbReference type="EMBL" id="HAC9693294.1"/>
    </source>
</evidence>